<dbReference type="Gene3D" id="3.30.70.560">
    <property type="entry name" value="7,8-Dihydro-6-hydroxymethylpterin-pyrophosphokinase HPPK"/>
    <property type="match status" value="1"/>
</dbReference>
<name>A0ABQ4PAV7_9GAMM</name>
<feature type="domain" description="7,8-dihydro-6-hydroxymethylpterin-pyrophosphokinase" evidence="13">
    <location>
        <begin position="88"/>
        <end position="99"/>
    </location>
</feature>
<evidence type="ECO:0000313" key="15">
    <source>
        <dbReference type="Proteomes" id="UP000761574"/>
    </source>
</evidence>
<evidence type="ECO:0000256" key="3">
    <source>
        <dbReference type="ARBA" id="ARBA00013253"/>
    </source>
</evidence>
<dbReference type="InterPro" id="IPR000550">
    <property type="entry name" value="Hppk"/>
</dbReference>
<comment type="pathway">
    <text evidence="1">Cofactor biosynthesis; tetrahydrofolate biosynthesis; 2-amino-4-hydroxy-6-hydroxymethyl-7,8-dihydropteridine diphosphate from 7,8-dihydroneopterin triphosphate: step 4/4.</text>
</comment>
<evidence type="ECO:0000256" key="9">
    <source>
        <dbReference type="ARBA" id="ARBA00022909"/>
    </source>
</evidence>
<evidence type="ECO:0000256" key="12">
    <source>
        <dbReference type="ARBA" id="ARBA00033413"/>
    </source>
</evidence>
<dbReference type="PANTHER" id="PTHR43071:SF1">
    <property type="entry name" value="2-AMINO-4-HYDROXY-6-HYDROXYMETHYLDIHYDROPTERIDINE PYROPHOSPHOKINASE"/>
    <property type="match status" value="1"/>
</dbReference>
<keyword evidence="15" id="KW-1185">Reference proteome</keyword>
<comment type="caution">
    <text evidence="14">The sequence shown here is derived from an EMBL/GenBank/DDBJ whole genome shotgun (WGS) entry which is preliminary data.</text>
</comment>
<proteinExistence type="inferred from homology"/>
<evidence type="ECO:0000259" key="13">
    <source>
        <dbReference type="PROSITE" id="PS00794"/>
    </source>
</evidence>
<comment type="function">
    <text evidence="10">Catalyzes the transfer of pyrophosphate from adenosine triphosphate (ATP) to 6-hydroxymethyl-7,8-dihydropterin, an enzymatic step in folate biosynthesis pathway.</text>
</comment>
<keyword evidence="7" id="KW-0418">Kinase</keyword>
<dbReference type="CDD" id="cd00483">
    <property type="entry name" value="HPPK"/>
    <property type="match status" value="1"/>
</dbReference>
<dbReference type="Proteomes" id="UP000761574">
    <property type="component" value="Unassembled WGS sequence"/>
</dbReference>
<comment type="similarity">
    <text evidence="2">Belongs to the HPPK family.</text>
</comment>
<keyword evidence="6" id="KW-0547">Nucleotide-binding</keyword>
<evidence type="ECO:0000256" key="5">
    <source>
        <dbReference type="ARBA" id="ARBA00022679"/>
    </source>
</evidence>
<dbReference type="InterPro" id="IPR035907">
    <property type="entry name" value="Hppk_sf"/>
</dbReference>
<evidence type="ECO:0000256" key="4">
    <source>
        <dbReference type="ARBA" id="ARBA00016218"/>
    </source>
</evidence>
<evidence type="ECO:0000256" key="10">
    <source>
        <dbReference type="ARBA" id="ARBA00029409"/>
    </source>
</evidence>
<accession>A0ABQ4PAV7</accession>
<evidence type="ECO:0000256" key="2">
    <source>
        <dbReference type="ARBA" id="ARBA00005810"/>
    </source>
</evidence>
<keyword evidence="8" id="KW-0067">ATP-binding</keyword>
<dbReference type="RefSeq" id="WP_119977346.1">
    <property type="nucleotide sequence ID" value="NZ_BPFB01000010.1"/>
</dbReference>
<evidence type="ECO:0000256" key="6">
    <source>
        <dbReference type="ARBA" id="ARBA00022741"/>
    </source>
</evidence>
<evidence type="ECO:0000313" key="14">
    <source>
        <dbReference type="EMBL" id="GIU44670.1"/>
    </source>
</evidence>
<dbReference type="SUPFAM" id="SSF55083">
    <property type="entry name" value="6-hydroxymethyl-7,8-dihydropterin pyrophosphokinase, HPPK"/>
    <property type="match status" value="1"/>
</dbReference>
<keyword evidence="5" id="KW-0808">Transferase</keyword>
<dbReference type="EC" id="2.7.6.3" evidence="3"/>
<organism evidence="14 15">
    <name type="scientific">Shewanella algidipiscicola</name>
    <dbReference type="NCBI Taxonomy" id="614070"/>
    <lineage>
        <taxon>Bacteria</taxon>
        <taxon>Pseudomonadati</taxon>
        <taxon>Pseudomonadota</taxon>
        <taxon>Gammaproteobacteria</taxon>
        <taxon>Alteromonadales</taxon>
        <taxon>Shewanellaceae</taxon>
        <taxon>Shewanella</taxon>
    </lineage>
</organism>
<dbReference type="PANTHER" id="PTHR43071">
    <property type="entry name" value="2-AMINO-4-HYDROXY-6-HYDROXYMETHYLDIHYDROPTERIDINE PYROPHOSPHOKINASE"/>
    <property type="match status" value="1"/>
</dbReference>
<keyword evidence="9" id="KW-0289">Folate biosynthesis</keyword>
<evidence type="ECO:0000256" key="11">
    <source>
        <dbReference type="ARBA" id="ARBA00029766"/>
    </source>
</evidence>
<sequence>MTRVYIALGANLASPKAQLDQACIALKALASDGRVAVSPYYASAAMGDVPQPDYLNAVACFNTSLDPIALLDALQAIEQQQGRVRHIRWGARSLDLDLLLYGAQQIDLPRLTVPHYGMKQRSFVLVPLHDLAPELVLPCGTAVASLIDDTLLAEVQQLSPDH</sequence>
<evidence type="ECO:0000256" key="1">
    <source>
        <dbReference type="ARBA" id="ARBA00005051"/>
    </source>
</evidence>
<dbReference type="NCBIfam" id="TIGR01498">
    <property type="entry name" value="folK"/>
    <property type="match status" value="1"/>
</dbReference>
<dbReference type="Pfam" id="PF01288">
    <property type="entry name" value="HPPK"/>
    <property type="match status" value="1"/>
</dbReference>
<reference evidence="14 15" key="1">
    <citation type="submission" date="2021-05" db="EMBL/GenBank/DDBJ databases">
        <title>Molecular characterization for Shewanella algae harboring chromosomal blaOXA-55-like strains isolated from clinical and environment sample.</title>
        <authorList>
            <person name="Ohama Y."/>
            <person name="Aoki K."/>
            <person name="Harada S."/>
            <person name="Moriya K."/>
            <person name="Ishii Y."/>
            <person name="Tateda K."/>
        </authorList>
    </citation>
    <scope>NUCLEOTIDE SEQUENCE [LARGE SCALE GENOMIC DNA]</scope>
    <source>
        <strain evidence="14 15">LMG 23746</strain>
    </source>
</reference>
<protein>
    <recommendedName>
        <fullName evidence="4">2-amino-4-hydroxy-6-hydroxymethyldihydropteridine pyrophosphokinase</fullName>
        <ecNumber evidence="3">2.7.6.3</ecNumber>
    </recommendedName>
    <alternativeName>
        <fullName evidence="11">6-hydroxymethyl-7,8-dihydropterin pyrophosphokinase</fullName>
    </alternativeName>
    <alternativeName>
        <fullName evidence="12">7,8-dihydro-6-hydroxymethylpterin-pyrophosphokinase</fullName>
    </alternativeName>
</protein>
<gene>
    <name evidence="14" type="primary">folK</name>
    <name evidence="14" type="ORF">TUM4630_10910</name>
</gene>
<dbReference type="PROSITE" id="PS00794">
    <property type="entry name" value="HPPK"/>
    <property type="match status" value="1"/>
</dbReference>
<evidence type="ECO:0000256" key="7">
    <source>
        <dbReference type="ARBA" id="ARBA00022777"/>
    </source>
</evidence>
<dbReference type="EMBL" id="BPFB01000010">
    <property type="protein sequence ID" value="GIU44670.1"/>
    <property type="molecule type" value="Genomic_DNA"/>
</dbReference>
<evidence type="ECO:0000256" key="8">
    <source>
        <dbReference type="ARBA" id="ARBA00022840"/>
    </source>
</evidence>